<proteinExistence type="predicted"/>
<gene>
    <name evidence="4" type="ORF">TSOC_001798</name>
</gene>
<dbReference type="PANTHER" id="PTHR24171">
    <property type="entry name" value="ANKYRIN REPEAT DOMAIN-CONTAINING PROTEIN 39-RELATED"/>
    <property type="match status" value="1"/>
</dbReference>
<sequence length="183" mass="19953">MADWWANLGEAPLASWPGPQGVNEAGGGSVRGCGRVGDMSLHRAVCNRNAALVEKLVSEGVDVNQVEAAGNTPLHSAAFEGWVDGVQLLLRLGAKVNASNNAGDRPYHWASNMGHEEVCSLLEKHGATKERGKVLVQEHVPKVKDFFSKPCWSHHPKPYTDFIDFKKSEAAAYEAERKRAIRV</sequence>
<dbReference type="AlphaFoldDB" id="A0A2J8AFY6"/>
<reference evidence="4 5" key="1">
    <citation type="journal article" date="2017" name="Mol. Biol. Evol.">
        <title>The 4-celled Tetrabaena socialis nuclear genome reveals the essential components for genetic control of cell number at the origin of multicellularity in the volvocine lineage.</title>
        <authorList>
            <person name="Featherston J."/>
            <person name="Arakaki Y."/>
            <person name="Hanschen E.R."/>
            <person name="Ferris P.J."/>
            <person name="Michod R.E."/>
            <person name="Olson B.J.S.C."/>
            <person name="Nozaki H."/>
            <person name="Durand P.M."/>
        </authorList>
    </citation>
    <scope>NUCLEOTIDE SEQUENCE [LARGE SCALE GENOMIC DNA]</scope>
    <source>
        <strain evidence="4 5">NIES-571</strain>
    </source>
</reference>
<dbReference type="InterPro" id="IPR002110">
    <property type="entry name" value="Ankyrin_rpt"/>
</dbReference>
<dbReference type="PANTHER" id="PTHR24171:SF9">
    <property type="entry name" value="ANKYRIN REPEAT DOMAIN-CONTAINING PROTEIN 39"/>
    <property type="match status" value="1"/>
</dbReference>
<feature type="repeat" description="ANK" evidence="3">
    <location>
        <begin position="36"/>
        <end position="68"/>
    </location>
</feature>
<dbReference type="Pfam" id="PF12796">
    <property type="entry name" value="Ank_2"/>
    <property type="match status" value="1"/>
</dbReference>
<accession>A0A2J8AFY6</accession>
<dbReference type="PROSITE" id="PS50088">
    <property type="entry name" value="ANK_REPEAT"/>
    <property type="match status" value="2"/>
</dbReference>
<evidence type="ECO:0000256" key="2">
    <source>
        <dbReference type="ARBA" id="ARBA00023043"/>
    </source>
</evidence>
<dbReference type="Proteomes" id="UP000236333">
    <property type="component" value="Unassembled WGS sequence"/>
</dbReference>
<keyword evidence="4" id="KW-0808">Transferase</keyword>
<keyword evidence="5" id="KW-1185">Reference proteome</keyword>
<comment type="caution">
    <text evidence="4">The sequence shown here is derived from an EMBL/GenBank/DDBJ whole genome shotgun (WGS) entry which is preliminary data.</text>
</comment>
<protein>
    <submittedName>
        <fullName evidence="4">Serine/threonine-protein kinase TNNI3K</fullName>
    </submittedName>
</protein>
<dbReference type="InterPro" id="IPR036770">
    <property type="entry name" value="Ankyrin_rpt-contain_sf"/>
</dbReference>
<dbReference type="OrthoDB" id="71307at2759"/>
<dbReference type="Gene3D" id="1.25.40.20">
    <property type="entry name" value="Ankyrin repeat-containing domain"/>
    <property type="match status" value="1"/>
</dbReference>
<evidence type="ECO:0000256" key="3">
    <source>
        <dbReference type="PROSITE-ProRule" id="PRU00023"/>
    </source>
</evidence>
<dbReference type="SUPFAM" id="SSF48403">
    <property type="entry name" value="Ankyrin repeat"/>
    <property type="match status" value="1"/>
</dbReference>
<dbReference type="PROSITE" id="PS50297">
    <property type="entry name" value="ANK_REP_REGION"/>
    <property type="match status" value="1"/>
</dbReference>
<keyword evidence="2 3" id="KW-0040">ANK repeat</keyword>
<evidence type="ECO:0000313" key="5">
    <source>
        <dbReference type="Proteomes" id="UP000236333"/>
    </source>
</evidence>
<feature type="repeat" description="ANK" evidence="3">
    <location>
        <begin position="69"/>
        <end position="101"/>
    </location>
</feature>
<keyword evidence="4" id="KW-0418">Kinase</keyword>
<evidence type="ECO:0000256" key="1">
    <source>
        <dbReference type="ARBA" id="ARBA00022737"/>
    </source>
</evidence>
<dbReference type="SMART" id="SM00248">
    <property type="entry name" value="ANK"/>
    <property type="match status" value="3"/>
</dbReference>
<keyword evidence="1" id="KW-0677">Repeat</keyword>
<dbReference type="GO" id="GO:0016301">
    <property type="term" value="F:kinase activity"/>
    <property type="evidence" value="ECO:0007669"/>
    <property type="project" value="UniProtKB-KW"/>
</dbReference>
<evidence type="ECO:0000313" key="4">
    <source>
        <dbReference type="EMBL" id="PNH11433.1"/>
    </source>
</evidence>
<name>A0A2J8AFY6_9CHLO</name>
<dbReference type="EMBL" id="PGGS01000030">
    <property type="protein sequence ID" value="PNH11433.1"/>
    <property type="molecule type" value="Genomic_DNA"/>
</dbReference>
<organism evidence="4 5">
    <name type="scientific">Tetrabaena socialis</name>
    <dbReference type="NCBI Taxonomy" id="47790"/>
    <lineage>
        <taxon>Eukaryota</taxon>
        <taxon>Viridiplantae</taxon>
        <taxon>Chlorophyta</taxon>
        <taxon>core chlorophytes</taxon>
        <taxon>Chlorophyceae</taxon>
        <taxon>CS clade</taxon>
        <taxon>Chlamydomonadales</taxon>
        <taxon>Tetrabaenaceae</taxon>
        <taxon>Tetrabaena</taxon>
    </lineage>
</organism>